<sequence>MAEFVRGDDHEPPDRLPTGLLYVPVRSGPAGCATRLFRTPLGGRTAVGFSTQRRLSDTLGAEQAWIRLSEPALRALTEPLGATTLTMDPQLAAPATTHTSRGSLWREWDPQTIGVLRVTGAVALVDAVSMWIG</sequence>
<dbReference type="InterPro" id="IPR049975">
    <property type="entry name" value="SAV_915-like_dom"/>
</dbReference>
<reference evidence="1 2" key="1">
    <citation type="submission" date="2022-06" db="EMBL/GenBank/DDBJ databases">
        <title>Draft genome sequence of type strain Streptomyces rubrisoli DSM 42083.</title>
        <authorList>
            <person name="Duangmal K."/>
            <person name="Klaysubun C."/>
        </authorList>
    </citation>
    <scope>NUCLEOTIDE SEQUENCE [LARGE SCALE GENOMIC DNA]</scope>
    <source>
        <strain evidence="1 2">DSM 42083</strain>
    </source>
</reference>
<name>A0ABT1PDP5_9ACTN</name>
<dbReference type="NCBIfam" id="NF042914">
    <property type="entry name" value="SAV915_dom"/>
    <property type="match status" value="1"/>
</dbReference>
<proteinExistence type="predicted"/>
<protein>
    <submittedName>
        <fullName evidence="1">Uncharacterized protein</fullName>
    </submittedName>
</protein>
<evidence type="ECO:0000313" key="1">
    <source>
        <dbReference type="EMBL" id="MCQ4042588.1"/>
    </source>
</evidence>
<gene>
    <name evidence="1" type="ORF">NON19_11225</name>
</gene>
<organism evidence="1 2">
    <name type="scientific">Streptantibioticus rubrisoli</name>
    <dbReference type="NCBI Taxonomy" id="1387313"/>
    <lineage>
        <taxon>Bacteria</taxon>
        <taxon>Bacillati</taxon>
        <taxon>Actinomycetota</taxon>
        <taxon>Actinomycetes</taxon>
        <taxon>Kitasatosporales</taxon>
        <taxon>Streptomycetaceae</taxon>
        <taxon>Streptantibioticus</taxon>
    </lineage>
</organism>
<dbReference type="RefSeq" id="WP_255926907.1">
    <property type="nucleotide sequence ID" value="NZ_JANFNH010000008.1"/>
</dbReference>
<accession>A0ABT1PDP5</accession>
<evidence type="ECO:0000313" key="2">
    <source>
        <dbReference type="Proteomes" id="UP001206206"/>
    </source>
</evidence>
<dbReference type="EMBL" id="JANFNH010000008">
    <property type="protein sequence ID" value="MCQ4042588.1"/>
    <property type="molecule type" value="Genomic_DNA"/>
</dbReference>
<comment type="caution">
    <text evidence="1">The sequence shown here is derived from an EMBL/GenBank/DDBJ whole genome shotgun (WGS) entry which is preliminary data.</text>
</comment>
<dbReference type="Proteomes" id="UP001206206">
    <property type="component" value="Unassembled WGS sequence"/>
</dbReference>
<keyword evidence="2" id="KW-1185">Reference proteome</keyword>